<dbReference type="EMBL" id="SJJZ01000001">
    <property type="protein sequence ID" value="TCC10606.1"/>
    <property type="molecule type" value="Genomic_DNA"/>
</dbReference>
<feature type="compositionally biased region" description="Polar residues" evidence="1">
    <location>
        <begin position="112"/>
        <end position="130"/>
    </location>
</feature>
<gene>
    <name evidence="2" type="ORF">E0H45_04655</name>
</gene>
<dbReference type="Proteomes" id="UP000292346">
    <property type="component" value="Unassembled WGS sequence"/>
</dbReference>
<sequence>MTEAETEVKPERGTAGHYMHFLNWAELRGELKASTVQNWRNASTKVLEIEDDWHALNVAEFDLDAHLSRFALLKRTSYTSGSMDAYKSRTRVGIESYRRWLNDEPNWKPKSAINSRSSRTGVKKSAGTTPAPTPDGIAELKREPAGFVPRHAALIEYQVALRQGVRALLTLPEILSEKDAQRLVRFIQGLAVDTEDEALAE</sequence>
<keyword evidence="3" id="KW-1185">Reference proteome</keyword>
<reference evidence="2 3" key="1">
    <citation type="submission" date="2019-02" db="EMBL/GenBank/DDBJ databases">
        <title>Kribbella capetownensis sp. nov. and Kribbella speibonae sp. nov., isolated from soil.</title>
        <authorList>
            <person name="Curtis S.M."/>
            <person name="Norton I."/>
            <person name="Everest G.J."/>
            <person name="Meyers P.R."/>
        </authorList>
    </citation>
    <scope>NUCLEOTIDE SEQUENCE [LARGE SCALE GENOMIC DNA]</scope>
    <source>
        <strain evidence="2 3">KCTC 29219</strain>
    </source>
</reference>
<organism evidence="2 3">
    <name type="scientific">Kribbella soli</name>
    <dbReference type="NCBI Taxonomy" id="1124743"/>
    <lineage>
        <taxon>Bacteria</taxon>
        <taxon>Bacillati</taxon>
        <taxon>Actinomycetota</taxon>
        <taxon>Actinomycetes</taxon>
        <taxon>Propionibacteriales</taxon>
        <taxon>Kribbellaceae</taxon>
        <taxon>Kribbella</taxon>
    </lineage>
</organism>
<proteinExistence type="predicted"/>
<protein>
    <recommendedName>
        <fullName evidence="4">Core-binding (CB) domain-containing protein</fullName>
    </recommendedName>
</protein>
<name>A0A4V2M045_9ACTN</name>
<dbReference type="OrthoDB" id="5189562at2"/>
<dbReference type="RefSeq" id="WP_131335018.1">
    <property type="nucleotide sequence ID" value="NZ_SJJZ01000001.1"/>
</dbReference>
<comment type="caution">
    <text evidence="2">The sequence shown here is derived from an EMBL/GenBank/DDBJ whole genome shotgun (WGS) entry which is preliminary data.</text>
</comment>
<feature type="region of interest" description="Disordered" evidence="1">
    <location>
        <begin position="111"/>
        <end position="136"/>
    </location>
</feature>
<evidence type="ECO:0008006" key="4">
    <source>
        <dbReference type="Google" id="ProtNLM"/>
    </source>
</evidence>
<evidence type="ECO:0000313" key="3">
    <source>
        <dbReference type="Proteomes" id="UP000292346"/>
    </source>
</evidence>
<accession>A0A4V2M045</accession>
<evidence type="ECO:0000313" key="2">
    <source>
        <dbReference type="EMBL" id="TCC10606.1"/>
    </source>
</evidence>
<evidence type="ECO:0000256" key="1">
    <source>
        <dbReference type="SAM" id="MobiDB-lite"/>
    </source>
</evidence>
<dbReference type="AlphaFoldDB" id="A0A4V2M045"/>